<reference evidence="1" key="1">
    <citation type="journal article" date="2014" name="Front. Microbiol.">
        <title>High frequency of phylogenetically diverse reductive dehalogenase-homologous genes in deep subseafloor sedimentary metagenomes.</title>
        <authorList>
            <person name="Kawai M."/>
            <person name="Futagami T."/>
            <person name="Toyoda A."/>
            <person name="Takaki Y."/>
            <person name="Nishi S."/>
            <person name="Hori S."/>
            <person name="Arai W."/>
            <person name="Tsubouchi T."/>
            <person name="Morono Y."/>
            <person name="Uchiyama I."/>
            <person name="Ito T."/>
            <person name="Fujiyama A."/>
            <person name="Inagaki F."/>
            <person name="Takami H."/>
        </authorList>
    </citation>
    <scope>NUCLEOTIDE SEQUENCE</scope>
    <source>
        <strain evidence="1">Expedition CK06-06</strain>
    </source>
</reference>
<evidence type="ECO:0000313" key="1">
    <source>
        <dbReference type="EMBL" id="GAF99154.1"/>
    </source>
</evidence>
<accession>X0U0V0</accession>
<dbReference type="EMBL" id="BARS01012423">
    <property type="protein sequence ID" value="GAF99154.1"/>
    <property type="molecule type" value="Genomic_DNA"/>
</dbReference>
<sequence>NFIYPCLLAVNAADQLSFVNLWERLQLGKLML</sequence>
<organism evidence="1">
    <name type="scientific">marine sediment metagenome</name>
    <dbReference type="NCBI Taxonomy" id="412755"/>
    <lineage>
        <taxon>unclassified sequences</taxon>
        <taxon>metagenomes</taxon>
        <taxon>ecological metagenomes</taxon>
    </lineage>
</organism>
<name>X0U0V0_9ZZZZ</name>
<dbReference type="AlphaFoldDB" id="X0U0V0"/>
<comment type="caution">
    <text evidence="1">The sequence shown here is derived from an EMBL/GenBank/DDBJ whole genome shotgun (WGS) entry which is preliminary data.</text>
</comment>
<proteinExistence type="predicted"/>
<feature type="non-terminal residue" evidence="1">
    <location>
        <position position="1"/>
    </location>
</feature>
<gene>
    <name evidence="1" type="ORF">S01H1_22130</name>
</gene>
<protein>
    <submittedName>
        <fullName evidence="1">Uncharacterized protein</fullName>
    </submittedName>
</protein>